<protein>
    <submittedName>
        <fullName evidence="2">FAD-dependent oxidoreductase</fullName>
    </submittedName>
</protein>
<organism evidence="2">
    <name type="scientific">Edaphobacter paludis</name>
    <dbReference type="NCBI Taxonomy" id="3035702"/>
    <lineage>
        <taxon>Bacteria</taxon>
        <taxon>Pseudomonadati</taxon>
        <taxon>Acidobacteriota</taxon>
        <taxon>Terriglobia</taxon>
        <taxon>Terriglobales</taxon>
        <taxon>Acidobacteriaceae</taxon>
        <taxon>Edaphobacter</taxon>
    </lineage>
</organism>
<name>A0AAU7CW09_9BACT</name>
<dbReference type="EMBL" id="CP121194">
    <property type="protein sequence ID" value="XBH09270.1"/>
    <property type="molecule type" value="Genomic_DNA"/>
</dbReference>
<dbReference type="EMBL" id="CP121195">
    <property type="protein sequence ID" value="XBH12558.1"/>
    <property type="molecule type" value="Genomic_DNA"/>
</dbReference>
<accession>A0AAU7CW09</accession>
<dbReference type="InterPro" id="IPR050415">
    <property type="entry name" value="MRET"/>
</dbReference>
<dbReference type="InterPro" id="IPR001433">
    <property type="entry name" value="OxRdtase_FAD/NAD-bd"/>
</dbReference>
<feature type="domain" description="FAD-binding FR-type" evidence="1">
    <location>
        <begin position="1"/>
        <end position="103"/>
    </location>
</feature>
<evidence type="ECO:0000313" key="3">
    <source>
        <dbReference type="EMBL" id="XBH12558.1"/>
    </source>
</evidence>
<sequence length="240" mass="26777">MATYKIKLKSRNEVASGTMAFHFEKPPGFSFQPGQCGDFTLSNPPQTDAEGNKRSFTLASAPYEDDLIITTRMRDTAFKRSLKIIALGTEVELEAPWGELTLHDDARIPAVFLTGGIGITPVRSIVLQATHDKLAHPLFVFYSNRTANDAAFLDELLAAEKANPHFTLITTMTEVDNSYTQWSGETGYITEAMLRKHLPDLDRPIYYLTGPPQMVAAMQKLLKNARVREANVRSEEFSGY</sequence>
<evidence type="ECO:0000313" key="2">
    <source>
        <dbReference type="EMBL" id="XBH09270.1"/>
    </source>
</evidence>
<dbReference type="CDD" id="cd00322">
    <property type="entry name" value="FNR_like"/>
    <property type="match status" value="1"/>
</dbReference>
<dbReference type="KEGG" id="epl:P4G45_12345"/>
<dbReference type="InterPro" id="IPR017938">
    <property type="entry name" value="Riboflavin_synthase-like_b-brl"/>
</dbReference>
<proteinExistence type="predicted"/>
<gene>
    <name evidence="2" type="ORF">P4G45_12345</name>
    <name evidence="3" type="ORF">P8936_12760</name>
</gene>
<dbReference type="SUPFAM" id="SSF52343">
    <property type="entry name" value="Ferredoxin reductase-like, C-terminal NADP-linked domain"/>
    <property type="match status" value="1"/>
</dbReference>
<dbReference type="GO" id="GO:0016491">
    <property type="term" value="F:oxidoreductase activity"/>
    <property type="evidence" value="ECO:0007669"/>
    <property type="project" value="InterPro"/>
</dbReference>
<dbReference type="AlphaFoldDB" id="A0AAU7CW09"/>
<dbReference type="PROSITE" id="PS51384">
    <property type="entry name" value="FAD_FR"/>
    <property type="match status" value="1"/>
</dbReference>
<accession>A0AAU7D5Q4</accession>
<dbReference type="SUPFAM" id="SSF63380">
    <property type="entry name" value="Riboflavin synthase domain-like"/>
    <property type="match status" value="1"/>
</dbReference>
<dbReference type="InterPro" id="IPR039261">
    <property type="entry name" value="FNR_nucleotide-bd"/>
</dbReference>
<dbReference type="Gene3D" id="2.40.30.10">
    <property type="entry name" value="Translation factors"/>
    <property type="match status" value="1"/>
</dbReference>
<dbReference type="InterPro" id="IPR017927">
    <property type="entry name" value="FAD-bd_FR_type"/>
</dbReference>
<dbReference type="Pfam" id="PF00175">
    <property type="entry name" value="NAD_binding_1"/>
    <property type="match status" value="1"/>
</dbReference>
<dbReference type="PANTHER" id="PTHR47354:SF5">
    <property type="entry name" value="PROTEIN RFBI"/>
    <property type="match status" value="1"/>
</dbReference>
<dbReference type="PANTHER" id="PTHR47354">
    <property type="entry name" value="NADH OXIDOREDUCTASE HCR"/>
    <property type="match status" value="1"/>
</dbReference>
<evidence type="ECO:0000259" key="1">
    <source>
        <dbReference type="PROSITE" id="PS51384"/>
    </source>
</evidence>
<dbReference type="RefSeq" id="WP_348266782.1">
    <property type="nucleotide sequence ID" value="NZ_CP121194.1"/>
</dbReference>
<dbReference type="Gene3D" id="3.40.50.80">
    <property type="entry name" value="Nucleotide-binding domain of ferredoxin-NADP reductase (FNR) module"/>
    <property type="match status" value="1"/>
</dbReference>
<dbReference type="PRINTS" id="PR00410">
    <property type="entry name" value="PHEHYDRXLASE"/>
</dbReference>
<reference evidence="2" key="1">
    <citation type="submission" date="2023-03" db="EMBL/GenBank/DDBJ databases">
        <title>Edaphobacter sp.</title>
        <authorList>
            <person name="Huber K.J."/>
            <person name="Papendorf J."/>
            <person name="Pilke C."/>
            <person name="Bunk B."/>
            <person name="Sproeer C."/>
            <person name="Pester M."/>
        </authorList>
    </citation>
    <scope>NUCLEOTIDE SEQUENCE</scope>
    <source>
        <strain evidence="2">DSM 109919</strain>
        <strain evidence="3">DSM 109920</strain>
    </source>
</reference>